<feature type="disulfide bond" evidence="2">
    <location>
        <begin position="190"/>
        <end position="207"/>
    </location>
</feature>
<feature type="transmembrane region" description="Helical" evidence="3">
    <location>
        <begin position="225"/>
        <end position="248"/>
    </location>
</feature>
<evidence type="ECO:0000313" key="6">
    <source>
        <dbReference type="Proteomes" id="UP001642483"/>
    </source>
</evidence>
<feature type="domain" description="EGF-like" evidence="4">
    <location>
        <begin position="179"/>
        <end position="219"/>
    </location>
</feature>
<keyword evidence="3" id="KW-0812">Transmembrane</keyword>
<dbReference type="Gene3D" id="2.10.25.10">
    <property type="entry name" value="Laminin"/>
    <property type="match status" value="2"/>
</dbReference>
<gene>
    <name evidence="5" type="ORF">CVLEPA_LOCUS10357</name>
</gene>
<protein>
    <recommendedName>
        <fullName evidence="4">EGF-like domain-containing protein</fullName>
    </recommendedName>
</protein>
<dbReference type="InterPro" id="IPR000742">
    <property type="entry name" value="EGF"/>
</dbReference>
<keyword evidence="6" id="KW-1185">Reference proteome</keyword>
<dbReference type="PROSITE" id="PS50026">
    <property type="entry name" value="EGF_3"/>
    <property type="match status" value="2"/>
</dbReference>
<name>A0ABP0FK97_CLALP</name>
<dbReference type="SMART" id="SM00181">
    <property type="entry name" value="EGF"/>
    <property type="match status" value="2"/>
</dbReference>
<organism evidence="5 6">
    <name type="scientific">Clavelina lepadiformis</name>
    <name type="common">Light-bulb sea squirt</name>
    <name type="synonym">Ascidia lepadiformis</name>
    <dbReference type="NCBI Taxonomy" id="159417"/>
    <lineage>
        <taxon>Eukaryota</taxon>
        <taxon>Metazoa</taxon>
        <taxon>Chordata</taxon>
        <taxon>Tunicata</taxon>
        <taxon>Ascidiacea</taxon>
        <taxon>Aplousobranchia</taxon>
        <taxon>Clavelinidae</taxon>
        <taxon>Clavelina</taxon>
    </lineage>
</organism>
<dbReference type="SMART" id="SM00179">
    <property type="entry name" value="EGF_CA"/>
    <property type="match status" value="1"/>
</dbReference>
<keyword evidence="3" id="KW-0472">Membrane</keyword>
<keyword evidence="1 2" id="KW-1015">Disulfide bond</keyword>
<proteinExistence type="predicted"/>
<evidence type="ECO:0000256" key="1">
    <source>
        <dbReference type="ARBA" id="ARBA00023157"/>
    </source>
</evidence>
<accession>A0ABP0FK97</accession>
<evidence type="ECO:0000256" key="2">
    <source>
        <dbReference type="PROSITE-ProRule" id="PRU00076"/>
    </source>
</evidence>
<evidence type="ECO:0000259" key="4">
    <source>
        <dbReference type="PROSITE" id="PS50026"/>
    </source>
</evidence>
<feature type="disulfide bond" evidence="2">
    <location>
        <begin position="209"/>
        <end position="218"/>
    </location>
</feature>
<sequence length="286" mass="31005">MDTTFTAAVTATTASCPFSQTLHNGQCLPYQMFNLGLTFNIPFDENLNNPNSNASLPLIARYKTAMGNILPSSIGARYSSEFVFTNGSTIVSTQVALANVTTMANIESVIASKIASGGTGDSNITSGSVVNFNECSNDATNDCGRDASCVDTINYPGFTCTCNQGFRDKNIIYPGRECEEQCLLNGQTYCLNDGVCNNILHVGDPRCSCTQWYTGTRCENLNGRLVGVVVGVTLALIIIIVVLVVVIFKFCRRTSSSRKACCDASPNCVHKMQQKGFRNWMTSRYD</sequence>
<keyword evidence="3" id="KW-1133">Transmembrane helix</keyword>
<feature type="domain" description="EGF-like" evidence="4">
    <location>
        <begin position="131"/>
        <end position="172"/>
    </location>
</feature>
<dbReference type="EMBL" id="CAWYQH010000068">
    <property type="protein sequence ID" value="CAK8680069.1"/>
    <property type="molecule type" value="Genomic_DNA"/>
</dbReference>
<feature type="disulfide bond" evidence="2">
    <location>
        <begin position="143"/>
        <end position="160"/>
    </location>
</feature>
<dbReference type="Proteomes" id="UP001642483">
    <property type="component" value="Unassembled WGS sequence"/>
</dbReference>
<evidence type="ECO:0000256" key="3">
    <source>
        <dbReference type="SAM" id="Phobius"/>
    </source>
</evidence>
<reference evidence="5 6" key="1">
    <citation type="submission" date="2024-02" db="EMBL/GenBank/DDBJ databases">
        <authorList>
            <person name="Daric V."/>
            <person name="Darras S."/>
        </authorList>
    </citation>
    <scope>NUCLEOTIDE SEQUENCE [LARGE SCALE GENOMIC DNA]</scope>
</reference>
<comment type="caution">
    <text evidence="5">The sequence shown here is derived from an EMBL/GenBank/DDBJ whole genome shotgun (WGS) entry which is preliminary data.</text>
</comment>
<dbReference type="InterPro" id="IPR001881">
    <property type="entry name" value="EGF-like_Ca-bd_dom"/>
</dbReference>
<evidence type="ECO:0000313" key="5">
    <source>
        <dbReference type="EMBL" id="CAK8680069.1"/>
    </source>
</evidence>
<keyword evidence="2" id="KW-0245">EGF-like domain</keyword>
<dbReference type="SUPFAM" id="SSF57196">
    <property type="entry name" value="EGF/Laminin"/>
    <property type="match status" value="1"/>
</dbReference>
<dbReference type="PROSITE" id="PS00022">
    <property type="entry name" value="EGF_1"/>
    <property type="match status" value="1"/>
</dbReference>
<comment type="caution">
    <text evidence="2">Lacks conserved residue(s) required for the propagation of feature annotation.</text>
</comment>